<comment type="subcellular location">
    <subcellularLocation>
        <location evidence="1">Membrane</location>
        <topology evidence="1">Single-pass membrane protein</topology>
    </subcellularLocation>
</comment>
<keyword evidence="4 8" id="KW-0808">Transferase</keyword>
<keyword evidence="5" id="KW-0812">Transmembrane</keyword>
<organism evidence="9 10">
    <name type="scientific">Linum trigynum</name>
    <dbReference type="NCBI Taxonomy" id="586398"/>
    <lineage>
        <taxon>Eukaryota</taxon>
        <taxon>Viridiplantae</taxon>
        <taxon>Streptophyta</taxon>
        <taxon>Embryophyta</taxon>
        <taxon>Tracheophyta</taxon>
        <taxon>Spermatophyta</taxon>
        <taxon>Magnoliopsida</taxon>
        <taxon>eudicotyledons</taxon>
        <taxon>Gunneridae</taxon>
        <taxon>Pentapetalae</taxon>
        <taxon>rosids</taxon>
        <taxon>fabids</taxon>
        <taxon>Malpighiales</taxon>
        <taxon>Linaceae</taxon>
        <taxon>Linum</taxon>
    </lineage>
</organism>
<keyword evidence="6" id="KW-1133">Transmembrane helix</keyword>
<protein>
    <recommendedName>
        <fullName evidence="8">Glycosyltransferase family 92 protein</fullName>
        <ecNumber evidence="8">2.4.1.-</ecNumber>
    </recommendedName>
</protein>
<dbReference type="Pfam" id="PF01697">
    <property type="entry name" value="Glyco_transf_92"/>
    <property type="match status" value="1"/>
</dbReference>
<evidence type="ECO:0000256" key="5">
    <source>
        <dbReference type="ARBA" id="ARBA00022692"/>
    </source>
</evidence>
<dbReference type="AlphaFoldDB" id="A0AAV2GLT7"/>
<dbReference type="GO" id="GO:0005737">
    <property type="term" value="C:cytoplasm"/>
    <property type="evidence" value="ECO:0007669"/>
    <property type="project" value="TreeGrafter"/>
</dbReference>
<evidence type="ECO:0000313" key="10">
    <source>
        <dbReference type="Proteomes" id="UP001497516"/>
    </source>
</evidence>
<dbReference type="EC" id="2.4.1.-" evidence="8"/>
<sequence length="83" mass="9828">MGGKGEEKYELCACTMLWNQASVLKEWVMYHSWLGVERWFIYDNNSDDGIQDVADELNTRNHNVSRHVWRGSKRRRQGSRIVL</sequence>
<gene>
    <name evidence="9" type="ORF">LTRI10_LOCUS50093</name>
</gene>
<dbReference type="GO" id="GO:0016757">
    <property type="term" value="F:glycosyltransferase activity"/>
    <property type="evidence" value="ECO:0007669"/>
    <property type="project" value="UniProtKB-UniRule"/>
</dbReference>
<keyword evidence="10" id="KW-1185">Reference proteome</keyword>
<evidence type="ECO:0000256" key="8">
    <source>
        <dbReference type="RuleBase" id="RU366017"/>
    </source>
</evidence>
<keyword evidence="7" id="KW-0472">Membrane</keyword>
<comment type="similarity">
    <text evidence="2 8">Belongs to the glycosyltransferase 92 family.</text>
</comment>
<dbReference type="PANTHER" id="PTHR21461:SF16">
    <property type="entry name" value="GLYCOSYLTRANSFERASE FAMILY 92 PROTEIN RCOM_0530710"/>
    <property type="match status" value="1"/>
</dbReference>
<evidence type="ECO:0000256" key="1">
    <source>
        <dbReference type="ARBA" id="ARBA00004167"/>
    </source>
</evidence>
<evidence type="ECO:0000256" key="7">
    <source>
        <dbReference type="ARBA" id="ARBA00023136"/>
    </source>
</evidence>
<dbReference type="GO" id="GO:0016020">
    <property type="term" value="C:membrane"/>
    <property type="evidence" value="ECO:0007669"/>
    <property type="project" value="UniProtKB-SubCell"/>
</dbReference>
<keyword evidence="3 8" id="KW-0328">Glycosyltransferase</keyword>
<reference evidence="9 10" key="1">
    <citation type="submission" date="2024-04" db="EMBL/GenBank/DDBJ databases">
        <authorList>
            <person name="Fracassetti M."/>
        </authorList>
    </citation>
    <scope>NUCLEOTIDE SEQUENCE [LARGE SCALE GENOMIC DNA]</scope>
</reference>
<dbReference type="InterPro" id="IPR008166">
    <property type="entry name" value="Glyco_transf_92"/>
</dbReference>
<name>A0AAV2GLT7_9ROSI</name>
<evidence type="ECO:0000256" key="4">
    <source>
        <dbReference type="ARBA" id="ARBA00022679"/>
    </source>
</evidence>
<accession>A0AAV2GLT7</accession>
<evidence type="ECO:0000256" key="6">
    <source>
        <dbReference type="ARBA" id="ARBA00022989"/>
    </source>
</evidence>
<dbReference type="Proteomes" id="UP001497516">
    <property type="component" value="Chromosome 9"/>
</dbReference>
<evidence type="ECO:0000313" key="9">
    <source>
        <dbReference type="EMBL" id="CAL1410693.1"/>
    </source>
</evidence>
<evidence type="ECO:0000256" key="2">
    <source>
        <dbReference type="ARBA" id="ARBA00007647"/>
    </source>
</evidence>
<dbReference type="EMBL" id="OZ034822">
    <property type="protein sequence ID" value="CAL1410693.1"/>
    <property type="molecule type" value="Genomic_DNA"/>
</dbReference>
<evidence type="ECO:0000256" key="3">
    <source>
        <dbReference type="ARBA" id="ARBA00022676"/>
    </source>
</evidence>
<dbReference type="PANTHER" id="PTHR21461">
    <property type="entry name" value="GLYCOSYLTRANSFERASE FAMILY 92 PROTEIN"/>
    <property type="match status" value="1"/>
</dbReference>
<proteinExistence type="inferred from homology"/>